<dbReference type="EMBL" id="CACVKT020004159">
    <property type="protein sequence ID" value="CAC5388354.1"/>
    <property type="molecule type" value="Genomic_DNA"/>
</dbReference>
<proteinExistence type="predicted"/>
<dbReference type="OrthoDB" id="10250935at2759"/>
<keyword evidence="2" id="KW-1185">Reference proteome</keyword>
<evidence type="ECO:0000313" key="2">
    <source>
        <dbReference type="Proteomes" id="UP000507470"/>
    </source>
</evidence>
<name>A0A6J8BZX6_MYTCO</name>
<sequence>MASSTPVCSLCELRSITLPSMTWYITCDTGLCSECQEHNSSSKRTRNHNTVPVKDYQQLPIDILKISENCDKHNEKFTKIIVNWGYVTTFAENIYHTNNQTHCVTCYSLLDGKVQWTFDNICVLKEPRCISVDNNGNVFVVGKASNNVVVLSADGKQHKEILKASDDLLSPYTLDCNGSY</sequence>
<dbReference type="SUPFAM" id="SSF101898">
    <property type="entry name" value="NHL repeat"/>
    <property type="match status" value="1"/>
</dbReference>
<dbReference type="Gene3D" id="2.120.10.30">
    <property type="entry name" value="TolB, C-terminal domain"/>
    <property type="match status" value="1"/>
</dbReference>
<accession>A0A6J8BZX6</accession>
<evidence type="ECO:0008006" key="3">
    <source>
        <dbReference type="Google" id="ProtNLM"/>
    </source>
</evidence>
<dbReference type="InterPro" id="IPR011042">
    <property type="entry name" value="6-blade_b-propeller_TolB-like"/>
</dbReference>
<gene>
    <name evidence="1" type="ORF">MCOR_23625</name>
</gene>
<dbReference type="AlphaFoldDB" id="A0A6J8BZX6"/>
<dbReference type="Proteomes" id="UP000507470">
    <property type="component" value="Unassembled WGS sequence"/>
</dbReference>
<evidence type="ECO:0000313" key="1">
    <source>
        <dbReference type="EMBL" id="CAC5388354.1"/>
    </source>
</evidence>
<reference evidence="1 2" key="1">
    <citation type="submission" date="2020-06" db="EMBL/GenBank/DDBJ databases">
        <authorList>
            <person name="Li R."/>
            <person name="Bekaert M."/>
        </authorList>
    </citation>
    <scope>NUCLEOTIDE SEQUENCE [LARGE SCALE GENOMIC DNA]</scope>
    <source>
        <strain evidence="2">wild</strain>
    </source>
</reference>
<organism evidence="1 2">
    <name type="scientific">Mytilus coruscus</name>
    <name type="common">Sea mussel</name>
    <dbReference type="NCBI Taxonomy" id="42192"/>
    <lineage>
        <taxon>Eukaryota</taxon>
        <taxon>Metazoa</taxon>
        <taxon>Spiralia</taxon>
        <taxon>Lophotrochozoa</taxon>
        <taxon>Mollusca</taxon>
        <taxon>Bivalvia</taxon>
        <taxon>Autobranchia</taxon>
        <taxon>Pteriomorphia</taxon>
        <taxon>Mytilida</taxon>
        <taxon>Mytiloidea</taxon>
        <taxon>Mytilidae</taxon>
        <taxon>Mytilinae</taxon>
        <taxon>Mytilus</taxon>
    </lineage>
</organism>
<protein>
    <recommendedName>
        <fullName evidence="3">B box-type domain-containing protein</fullName>
    </recommendedName>
</protein>